<dbReference type="EMBL" id="JACRDE010000568">
    <property type="protein sequence ID" value="MBI5252125.1"/>
    <property type="molecule type" value="Genomic_DNA"/>
</dbReference>
<dbReference type="AlphaFoldDB" id="A0A9D6V4V1"/>
<dbReference type="SUPFAM" id="SSF46548">
    <property type="entry name" value="alpha-helical ferredoxin"/>
    <property type="match status" value="1"/>
</dbReference>
<evidence type="ECO:0000256" key="3">
    <source>
        <dbReference type="ARBA" id="ARBA00022723"/>
    </source>
</evidence>
<dbReference type="InterPro" id="IPR017900">
    <property type="entry name" value="4Fe4S_Fe_S_CS"/>
</dbReference>
<reference evidence="8" key="1">
    <citation type="submission" date="2020-07" db="EMBL/GenBank/DDBJ databases">
        <title>Huge and variable diversity of episymbiotic CPR bacteria and DPANN archaea in groundwater ecosystems.</title>
        <authorList>
            <person name="He C.Y."/>
            <person name="Keren R."/>
            <person name="Whittaker M."/>
            <person name="Farag I.F."/>
            <person name="Doudna J."/>
            <person name="Cate J.H.D."/>
            <person name="Banfield J.F."/>
        </authorList>
    </citation>
    <scope>NUCLEOTIDE SEQUENCE</scope>
    <source>
        <strain evidence="8">NC_groundwater_1664_Pr3_B-0.1um_52_9</strain>
    </source>
</reference>
<dbReference type="Proteomes" id="UP000807825">
    <property type="component" value="Unassembled WGS sequence"/>
</dbReference>
<evidence type="ECO:0000313" key="8">
    <source>
        <dbReference type="EMBL" id="MBI5252125.1"/>
    </source>
</evidence>
<dbReference type="PROSITE" id="PS51379">
    <property type="entry name" value="4FE4S_FER_2"/>
    <property type="match status" value="2"/>
</dbReference>
<gene>
    <name evidence="8" type="ORF">HY912_21735</name>
</gene>
<name>A0A9D6V4V1_9BACT</name>
<keyword evidence="5" id="KW-0408">Iron</keyword>
<dbReference type="InterPro" id="IPR009051">
    <property type="entry name" value="Helical_ferredxn"/>
</dbReference>
<organism evidence="8 9">
    <name type="scientific">Desulfomonile tiedjei</name>
    <dbReference type="NCBI Taxonomy" id="2358"/>
    <lineage>
        <taxon>Bacteria</taxon>
        <taxon>Pseudomonadati</taxon>
        <taxon>Thermodesulfobacteriota</taxon>
        <taxon>Desulfomonilia</taxon>
        <taxon>Desulfomonilales</taxon>
        <taxon>Desulfomonilaceae</taxon>
        <taxon>Desulfomonile</taxon>
    </lineage>
</organism>
<dbReference type="GO" id="GO:0046872">
    <property type="term" value="F:metal ion binding"/>
    <property type="evidence" value="ECO:0007669"/>
    <property type="project" value="UniProtKB-KW"/>
</dbReference>
<evidence type="ECO:0000256" key="1">
    <source>
        <dbReference type="ARBA" id="ARBA00022448"/>
    </source>
</evidence>
<feature type="non-terminal residue" evidence="8">
    <location>
        <position position="268"/>
    </location>
</feature>
<keyword evidence="1" id="KW-0813">Transport</keyword>
<evidence type="ECO:0000259" key="7">
    <source>
        <dbReference type="PROSITE" id="PS51379"/>
    </source>
</evidence>
<feature type="domain" description="4Fe-4S ferredoxin-type" evidence="7">
    <location>
        <begin position="87"/>
        <end position="118"/>
    </location>
</feature>
<dbReference type="PANTHER" id="PTHR43551">
    <property type="entry name" value="FUMARATE REDUCTASE IRON-SULFUR SUBUNIT"/>
    <property type="match status" value="1"/>
</dbReference>
<evidence type="ECO:0000256" key="4">
    <source>
        <dbReference type="ARBA" id="ARBA00022982"/>
    </source>
</evidence>
<dbReference type="PANTHER" id="PTHR43551:SF1">
    <property type="entry name" value="HETERODISULFIDE REDUCTASE"/>
    <property type="match status" value="1"/>
</dbReference>
<keyword evidence="4" id="KW-0249">Electron transport</keyword>
<evidence type="ECO:0000256" key="2">
    <source>
        <dbReference type="ARBA" id="ARBA00022485"/>
    </source>
</evidence>
<evidence type="ECO:0000256" key="6">
    <source>
        <dbReference type="ARBA" id="ARBA00023014"/>
    </source>
</evidence>
<keyword evidence="6" id="KW-0411">Iron-sulfur</keyword>
<dbReference type="GO" id="GO:0051539">
    <property type="term" value="F:4 iron, 4 sulfur cluster binding"/>
    <property type="evidence" value="ECO:0007669"/>
    <property type="project" value="UniProtKB-KW"/>
</dbReference>
<feature type="domain" description="4Fe-4S ferredoxin-type" evidence="7">
    <location>
        <begin position="19"/>
        <end position="48"/>
    </location>
</feature>
<protein>
    <submittedName>
        <fullName evidence="8">(Fe-S)-binding protein</fullName>
    </submittedName>
</protein>
<keyword evidence="2" id="KW-0004">4Fe-4S</keyword>
<evidence type="ECO:0000256" key="5">
    <source>
        <dbReference type="ARBA" id="ARBA00023004"/>
    </source>
</evidence>
<keyword evidence="3" id="KW-0479">Metal-binding</keyword>
<dbReference type="Gene3D" id="1.10.1060.10">
    <property type="entry name" value="Alpha-helical ferredoxin"/>
    <property type="match status" value="1"/>
</dbReference>
<sequence>MDATERQKLLELFSGKLTRAAWMYLENCTRCGVCVEACHVYASSKETRYTAVARAQNIRRLYEKYFKVSGKIAPWLNEAVELDDEWMEKVYETAYTCTGCRRCMTFCPFGIDTQLIQSIAKLMLIGADSEPKVLSMLADVSIMKGSNIEATKETFAEAVRRLETEVLEKWRGEAKSEAIPLDVQDANVLYVALAGKHSIIPAAAIMNAAGEKWSLSYFEAVNFGAFVGDPQKTKEIAQRIVSEAVRLKVKEVVICECGTAYRVMKHMT</sequence>
<proteinExistence type="predicted"/>
<accession>A0A9D6V4V1</accession>
<dbReference type="Pfam" id="PF13183">
    <property type="entry name" value="Fer4_8"/>
    <property type="match status" value="1"/>
</dbReference>
<dbReference type="InterPro" id="IPR017896">
    <property type="entry name" value="4Fe4S_Fe-S-bd"/>
</dbReference>
<evidence type="ECO:0000313" key="9">
    <source>
        <dbReference type="Proteomes" id="UP000807825"/>
    </source>
</evidence>
<comment type="caution">
    <text evidence="8">The sequence shown here is derived from an EMBL/GenBank/DDBJ whole genome shotgun (WGS) entry which is preliminary data.</text>
</comment>
<dbReference type="PROSITE" id="PS00198">
    <property type="entry name" value="4FE4S_FER_1"/>
    <property type="match status" value="1"/>
</dbReference>